<evidence type="ECO:0000256" key="1">
    <source>
        <dbReference type="ARBA" id="ARBA00022741"/>
    </source>
</evidence>
<proteinExistence type="predicted"/>
<evidence type="ECO:0000313" key="9">
    <source>
        <dbReference type="EMBL" id="OBX46235.1"/>
    </source>
</evidence>
<dbReference type="GO" id="GO:0016787">
    <property type="term" value="F:hydrolase activity"/>
    <property type="evidence" value="ECO:0007669"/>
    <property type="project" value="UniProtKB-UniRule"/>
</dbReference>
<evidence type="ECO:0000256" key="6">
    <source>
        <dbReference type="PROSITE-ProRule" id="PRU00560"/>
    </source>
</evidence>
<gene>
    <name evidence="9" type="ORF">A9Z62_03070</name>
</gene>
<evidence type="ECO:0000256" key="5">
    <source>
        <dbReference type="ARBA" id="ARBA00034923"/>
    </source>
</evidence>
<feature type="binding site" evidence="6">
    <location>
        <begin position="24"/>
        <end position="31"/>
    </location>
    <ligand>
        <name>ATP</name>
        <dbReference type="ChEBI" id="CHEBI:30616"/>
    </ligand>
</feature>
<accession>A0A1B8PE54</accession>
<reference evidence="9 10" key="1">
    <citation type="submission" date="2016-06" db="EMBL/GenBank/DDBJ databases">
        <title>Draft genome of Haemophilus haemolyticus CCUG 24149.</title>
        <authorList>
            <person name="Engstrom-Jakobsson H."/>
            <person name="Salva-Serra F."/>
            <person name="Thorell K."/>
            <person name="Gonzales-Siles L."/>
            <person name="Karlsson R."/>
            <person name="Boulund F."/>
            <person name="Engstrand L."/>
            <person name="Kristiansson E."/>
            <person name="Moore E."/>
        </authorList>
    </citation>
    <scope>NUCLEOTIDE SEQUENCE [LARGE SCALE GENOMIC DNA]</scope>
    <source>
        <strain evidence="9 10">CCUG 24149</strain>
    </source>
</reference>
<keyword evidence="1 6" id="KW-0547">Nucleotide-binding</keyword>
<dbReference type="OrthoDB" id="384988at2"/>
<dbReference type="Pfam" id="PF00580">
    <property type="entry name" value="UvrD-helicase"/>
    <property type="match status" value="1"/>
</dbReference>
<dbReference type="PROSITE" id="PS51198">
    <property type="entry name" value="UVRD_HELICASE_ATP_BIND"/>
    <property type="match status" value="1"/>
</dbReference>
<feature type="coiled-coil region" evidence="7">
    <location>
        <begin position="104"/>
        <end position="147"/>
    </location>
</feature>
<feature type="domain" description="UvrD-like helicase ATP-binding" evidence="8">
    <location>
        <begin position="3"/>
        <end position="278"/>
    </location>
</feature>
<keyword evidence="4 6" id="KW-0067">ATP-binding</keyword>
<dbReference type="GO" id="GO:0003677">
    <property type="term" value="F:DNA binding"/>
    <property type="evidence" value="ECO:0007669"/>
    <property type="project" value="InterPro"/>
</dbReference>
<dbReference type="PANTHER" id="PTHR11070">
    <property type="entry name" value="UVRD / RECB / PCRA DNA HELICASE FAMILY MEMBER"/>
    <property type="match status" value="1"/>
</dbReference>
<dbReference type="RefSeq" id="WP_065246566.1">
    <property type="nucleotide sequence ID" value="NZ_LZDL01000027.1"/>
</dbReference>
<keyword evidence="7" id="KW-0175">Coiled coil</keyword>
<comment type="caution">
    <text evidence="9">The sequence shown here is derived from an EMBL/GenBank/DDBJ whole genome shotgun (WGS) entry which is preliminary data.</text>
</comment>
<dbReference type="PANTHER" id="PTHR11070:SF2">
    <property type="entry name" value="ATP-DEPENDENT DNA HELICASE SRS2"/>
    <property type="match status" value="1"/>
</dbReference>
<dbReference type="GO" id="GO:0005524">
    <property type="term" value="F:ATP binding"/>
    <property type="evidence" value="ECO:0007669"/>
    <property type="project" value="UniProtKB-UniRule"/>
</dbReference>
<evidence type="ECO:0000256" key="4">
    <source>
        <dbReference type="ARBA" id="ARBA00022840"/>
    </source>
</evidence>
<protein>
    <recommendedName>
        <fullName evidence="5">DNA 3'-5' helicase II</fullName>
    </recommendedName>
</protein>
<dbReference type="SUPFAM" id="SSF52540">
    <property type="entry name" value="P-loop containing nucleoside triphosphate hydrolases"/>
    <property type="match status" value="1"/>
</dbReference>
<dbReference type="EMBL" id="LZDL01000027">
    <property type="protein sequence ID" value="OBX46235.1"/>
    <property type="molecule type" value="Genomic_DNA"/>
</dbReference>
<dbReference type="GO" id="GO:0043138">
    <property type="term" value="F:3'-5' DNA helicase activity"/>
    <property type="evidence" value="ECO:0007669"/>
    <property type="project" value="TreeGrafter"/>
</dbReference>
<evidence type="ECO:0000259" key="8">
    <source>
        <dbReference type="PROSITE" id="PS51198"/>
    </source>
</evidence>
<dbReference type="InterPro" id="IPR027417">
    <property type="entry name" value="P-loop_NTPase"/>
</dbReference>
<dbReference type="InterPro" id="IPR000212">
    <property type="entry name" value="DNA_helicase_UvrD/REP"/>
</dbReference>
<dbReference type="GO" id="GO:0000725">
    <property type="term" value="P:recombinational repair"/>
    <property type="evidence" value="ECO:0007669"/>
    <property type="project" value="TreeGrafter"/>
</dbReference>
<evidence type="ECO:0000256" key="3">
    <source>
        <dbReference type="ARBA" id="ARBA00022806"/>
    </source>
</evidence>
<evidence type="ECO:0000256" key="7">
    <source>
        <dbReference type="SAM" id="Coils"/>
    </source>
</evidence>
<keyword evidence="3 6" id="KW-0347">Helicase</keyword>
<evidence type="ECO:0000313" key="10">
    <source>
        <dbReference type="Proteomes" id="UP000092611"/>
    </source>
</evidence>
<sequence>MSNVDEEIYAYVTDTPPKSFLLFAGAGSGKTRTLVNILQKIKNDHKEKLLKNNQKVAVITFTNAACEEIKHRLQYDSTFYVSTIHSFAWELIKTFTKDIKIFLQEKLKNDISDLKSKLSKATKETSKENYKIDINKKENRLNSLDEINYFIYSPIEILIGKGTLNHSEVIEIFTKFLSEFKLMKNILTTEFPILFIDECQDTQRELLKSLIQTQQNNKETFCLGLFGDSMQQIYSSGYSELINNLPEDWKKPCKINNYRCPSRIVNLINKINKTYNSNNYIEQIAQKNQTGIVRVFILNKNIENKLFQEQIIREKMSVTCQDLEWKDIKNVKTLVLEHAMAANRSGFGNFFLPLSQNSIIRDNLLQNTGINIQFLLEQVLPLVNSIKNNNNFETMRILEKYSPLMNNEIISNSFKDLKANIKDLNINEDLSIEMILSDINLKRLLEIPDDIKNGLNYDSKDNDSKDNDLLWNKALKASLKELMQYNLYIKGKLGFDTHQGVKGLEFNRVMAILDDEESNGFLFKYNKLLGTESLSDTDIKNIESGKDNVISRTARLFYVICSRAEESLAIVVYSNKPSELKNNLIDSEFFSKDEIEIFS</sequence>
<evidence type="ECO:0000256" key="2">
    <source>
        <dbReference type="ARBA" id="ARBA00022801"/>
    </source>
</evidence>
<keyword evidence="2 6" id="KW-0378">Hydrolase</keyword>
<dbReference type="Proteomes" id="UP000092611">
    <property type="component" value="Unassembled WGS sequence"/>
</dbReference>
<dbReference type="Gene3D" id="3.40.50.300">
    <property type="entry name" value="P-loop containing nucleotide triphosphate hydrolases"/>
    <property type="match status" value="2"/>
</dbReference>
<dbReference type="InterPro" id="IPR014016">
    <property type="entry name" value="UvrD-like_ATP-bd"/>
</dbReference>
<organism evidence="9 10">
    <name type="scientific">Haemophilus haemolyticus</name>
    <dbReference type="NCBI Taxonomy" id="726"/>
    <lineage>
        <taxon>Bacteria</taxon>
        <taxon>Pseudomonadati</taxon>
        <taxon>Pseudomonadota</taxon>
        <taxon>Gammaproteobacteria</taxon>
        <taxon>Pasteurellales</taxon>
        <taxon>Pasteurellaceae</taxon>
        <taxon>Haemophilus</taxon>
    </lineage>
</organism>
<name>A0A1B8PE54_HAEHA</name>
<dbReference type="AlphaFoldDB" id="A0A1B8PE54"/>